<dbReference type="AlphaFoldDB" id="A0A0W7TP97"/>
<accession>A0A0W7TP97</accession>
<protein>
    <submittedName>
        <fullName evidence="1">Uncharacterized protein</fullName>
    </submittedName>
</protein>
<reference evidence="1 2" key="1">
    <citation type="submission" date="2015-10" db="EMBL/GenBank/DDBJ databases">
        <title>A novel member of the family Ruminococcaceae isolated from human faeces.</title>
        <authorList>
            <person name="Shkoporov A.N."/>
            <person name="Chaplin A.V."/>
            <person name="Motuzova O.V."/>
            <person name="Kafarskaia L.I."/>
            <person name="Efimov B.A."/>
        </authorList>
    </citation>
    <scope>NUCLEOTIDE SEQUENCE [LARGE SCALE GENOMIC DNA]</scope>
    <source>
        <strain evidence="1 2">668</strain>
    </source>
</reference>
<gene>
    <name evidence="1" type="ORF">ASJ35_12965</name>
</gene>
<dbReference type="Proteomes" id="UP000053433">
    <property type="component" value="Unassembled WGS sequence"/>
</dbReference>
<comment type="caution">
    <text evidence="1">The sequence shown here is derived from an EMBL/GenBank/DDBJ whole genome shotgun (WGS) entry which is preliminary data.</text>
</comment>
<name>A0A0W7TP97_9FIRM</name>
<evidence type="ECO:0000313" key="2">
    <source>
        <dbReference type="Proteomes" id="UP000053433"/>
    </source>
</evidence>
<sequence length="68" mass="7859">MRAFFARKCAVFSASFAIKKHCRQLFARLQFLRAGCKIEDMGLHGLYNHRPRPEGKKAWPKKACGCFK</sequence>
<dbReference type="EMBL" id="LMUA01000019">
    <property type="protein sequence ID" value="KUE75551.1"/>
    <property type="molecule type" value="Genomic_DNA"/>
</dbReference>
<organism evidence="1 2">
    <name type="scientific">Ruthenibacterium lactatiformans</name>
    <dbReference type="NCBI Taxonomy" id="1550024"/>
    <lineage>
        <taxon>Bacteria</taxon>
        <taxon>Bacillati</taxon>
        <taxon>Bacillota</taxon>
        <taxon>Clostridia</taxon>
        <taxon>Eubacteriales</taxon>
        <taxon>Oscillospiraceae</taxon>
        <taxon>Ruthenibacterium</taxon>
    </lineage>
</organism>
<proteinExistence type="predicted"/>
<evidence type="ECO:0000313" key="1">
    <source>
        <dbReference type="EMBL" id="KUE75551.1"/>
    </source>
</evidence>